<evidence type="ECO:0000313" key="2">
    <source>
        <dbReference type="Proteomes" id="UP001161325"/>
    </source>
</evidence>
<dbReference type="AlphaFoldDB" id="A0AA37V372"/>
<dbReference type="RefSeq" id="WP_284350705.1">
    <property type="nucleotide sequence ID" value="NZ_BRXS01000004.1"/>
</dbReference>
<dbReference type="EMBL" id="BRXS01000004">
    <property type="protein sequence ID" value="GLC26247.1"/>
    <property type="molecule type" value="Genomic_DNA"/>
</dbReference>
<dbReference type="NCBIfam" id="TIGR02532">
    <property type="entry name" value="IV_pilin_GFxxxE"/>
    <property type="match status" value="1"/>
</dbReference>
<name>A0AA37V372_9BACT</name>
<dbReference type="InterPro" id="IPR012902">
    <property type="entry name" value="N_methyl_site"/>
</dbReference>
<dbReference type="Proteomes" id="UP001161325">
    <property type="component" value="Unassembled WGS sequence"/>
</dbReference>
<accession>A0AA37V372</accession>
<evidence type="ECO:0000313" key="1">
    <source>
        <dbReference type="EMBL" id="GLC26247.1"/>
    </source>
</evidence>
<evidence type="ECO:0008006" key="3">
    <source>
        <dbReference type="Google" id="ProtNLM"/>
    </source>
</evidence>
<proteinExistence type="predicted"/>
<protein>
    <recommendedName>
        <fullName evidence="3">Prepilin-type N-terminal cleavage/methylation domain-containing protein</fullName>
    </recommendedName>
</protein>
<keyword evidence="2" id="KW-1185">Reference proteome</keyword>
<sequence>MPARMRARLSARAAFTLPELLVAMTLLVVVGATLGTMLTSQYRMFNRTQGATQMQRDLRTGLGLLPLDLRAASRAGGDITALQDSAIQLRATIGSSIICVRPAANQLDLPPLMAARNALTQWHTSPLPGDTVLVYDDNTRTGPEDDRWLPYALVSIAPAPAASCAGAPFTDPVLDPPASKPRWRLTLNGDPPITTVAGAPVRFLRSVRYSLYKPNGGDAWYLGYREYLTGGWGQTEPIAGPFEAAGGPRVGIKFSYFDTLGVALAAPTGTNVGRVDLTFRARALIRGGTRDTIVLRDSVAVRVALRNRL</sequence>
<gene>
    <name evidence="1" type="ORF">rosag_27600</name>
</gene>
<comment type="caution">
    <text evidence="1">The sequence shown here is derived from an EMBL/GenBank/DDBJ whole genome shotgun (WGS) entry which is preliminary data.</text>
</comment>
<organism evidence="1 2">
    <name type="scientific">Roseisolibacter agri</name>
    <dbReference type="NCBI Taxonomy" id="2014610"/>
    <lineage>
        <taxon>Bacteria</taxon>
        <taxon>Pseudomonadati</taxon>
        <taxon>Gemmatimonadota</taxon>
        <taxon>Gemmatimonadia</taxon>
        <taxon>Gemmatimonadales</taxon>
        <taxon>Gemmatimonadaceae</taxon>
        <taxon>Roseisolibacter</taxon>
    </lineage>
</organism>
<reference evidence="1" key="1">
    <citation type="submission" date="2022-08" db="EMBL/GenBank/DDBJ databases">
        <title>Draft genome sequencing of Roseisolibacter agri AW1220.</title>
        <authorList>
            <person name="Tobiishi Y."/>
            <person name="Tonouchi A."/>
        </authorList>
    </citation>
    <scope>NUCLEOTIDE SEQUENCE</scope>
    <source>
        <strain evidence="1">AW1220</strain>
    </source>
</reference>